<keyword evidence="1" id="KW-0378">Hydrolase</keyword>
<protein>
    <submittedName>
        <fullName evidence="1">Histidine phosphatase family protein</fullName>
        <ecNumber evidence="1">3.1.3.-</ecNumber>
    </submittedName>
</protein>
<dbReference type="PANTHER" id="PTHR48100:SF59">
    <property type="entry name" value="ADENOSYLCOBALAMIN_ALPHA-RIBAZOLE PHOSPHATASE"/>
    <property type="match status" value="1"/>
</dbReference>
<dbReference type="Pfam" id="PF00300">
    <property type="entry name" value="His_Phos_1"/>
    <property type="match status" value="1"/>
</dbReference>
<dbReference type="SMART" id="SM00855">
    <property type="entry name" value="PGAM"/>
    <property type="match status" value="1"/>
</dbReference>
<name>A0ABT7MZH8_9MICO</name>
<comment type="caution">
    <text evidence="1">The sequence shown here is derived from an EMBL/GenBank/DDBJ whole genome shotgun (WGS) entry which is preliminary data.</text>
</comment>
<proteinExistence type="predicted"/>
<dbReference type="Gene3D" id="3.40.50.1240">
    <property type="entry name" value="Phosphoglycerate mutase-like"/>
    <property type="match status" value="1"/>
</dbReference>
<dbReference type="InterPro" id="IPR029033">
    <property type="entry name" value="His_PPase_superfam"/>
</dbReference>
<dbReference type="EC" id="3.1.3.-" evidence="1"/>
<dbReference type="CDD" id="cd07067">
    <property type="entry name" value="HP_PGM_like"/>
    <property type="match status" value="1"/>
</dbReference>
<dbReference type="GO" id="GO:0016787">
    <property type="term" value="F:hydrolase activity"/>
    <property type="evidence" value="ECO:0007669"/>
    <property type="project" value="UniProtKB-KW"/>
</dbReference>
<accession>A0ABT7MZH8</accession>
<organism evidence="1 2">
    <name type="scientific">Microbacterium candidum</name>
    <dbReference type="NCBI Taxonomy" id="3041922"/>
    <lineage>
        <taxon>Bacteria</taxon>
        <taxon>Bacillati</taxon>
        <taxon>Actinomycetota</taxon>
        <taxon>Actinomycetes</taxon>
        <taxon>Micrococcales</taxon>
        <taxon>Microbacteriaceae</taxon>
        <taxon>Microbacterium</taxon>
    </lineage>
</organism>
<sequence>MTTLVFVRHGETDWNLRGRIQGTTDIPLNDTGRTQAMDAADALRGELDGHVAIVTSDLSRARETADIIAERLGLPAPQAYPHLRERAYGEAEGLTSDEIAQRWGPMHSADVPGAESAAALRRRALHGVRRVVRDVRRASAPAPATVIVVSHGALIRELARHATRGDLPEPGTRLPNGGGYTMLWERERLRIVDDSRSVETALVD</sequence>
<dbReference type="EMBL" id="JASXSZ010000003">
    <property type="protein sequence ID" value="MDL9979857.1"/>
    <property type="molecule type" value="Genomic_DNA"/>
</dbReference>
<dbReference type="RefSeq" id="WP_286288789.1">
    <property type="nucleotide sequence ID" value="NZ_JASXSZ010000003.1"/>
</dbReference>
<dbReference type="InterPro" id="IPR050275">
    <property type="entry name" value="PGM_Phosphatase"/>
</dbReference>
<reference evidence="1 2" key="1">
    <citation type="submission" date="2023-06" db="EMBL/GenBank/DDBJ databases">
        <title>Microbacterium sp. nov., isolated from a waste landfill.</title>
        <authorList>
            <person name="Wen W."/>
        </authorList>
    </citation>
    <scope>NUCLEOTIDE SEQUENCE [LARGE SCALE GENOMIC DNA]</scope>
    <source>
        <strain evidence="1 2">ASV49</strain>
    </source>
</reference>
<dbReference type="PANTHER" id="PTHR48100">
    <property type="entry name" value="BROAD-SPECIFICITY PHOSPHATASE YOR283W-RELATED"/>
    <property type="match status" value="1"/>
</dbReference>
<evidence type="ECO:0000313" key="2">
    <source>
        <dbReference type="Proteomes" id="UP001235064"/>
    </source>
</evidence>
<gene>
    <name evidence="1" type="ORF">QSV35_11000</name>
</gene>
<keyword evidence="2" id="KW-1185">Reference proteome</keyword>
<dbReference type="InterPro" id="IPR013078">
    <property type="entry name" value="His_Pase_superF_clade-1"/>
</dbReference>
<evidence type="ECO:0000313" key="1">
    <source>
        <dbReference type="EMBL" id="MDL9979857.1"/>
    </source>
</evidence>
<dbReference type="SUPFAM" id="SSF53254">
    <property type="entry name" value="Phosphoglycerate mutase-like"/>
    <property type="match status" value="1"/>
</dbReference>
<dbReference type="Proteomes" id="UP001235064">
    <property type="component" value="Unassembled WGS sequence"/>
</dbReference>